<feature type="transmembrane region" description="Helical" evidence="2">
    <location>
        <begin position="35"/>
        <end position="57"/>
    </location>
</feature>
<protein>
    <recommendedName>
        <fullName evidence="5">Helix-hairpin-helix domain-containing protein</fullName>
    </recommendedName>
</protein>
<feature type="region of interest" description="Disordered" evidence="1">
    <location>
        <begin position="135"/>
        <end position="223"/>
    </location>
</feature>
<evidence type="ECO:0000313" key="4">
    <source>
        <dbReference type="Proteomes" id="UP000653076"/>
    </source>
</evidence>
<keyword evidence="4" id="KW-1185">Reference proteome</keyword>
<gene>
    <name evidence="3" type="ORF">Vqi01_49160</name>
</gene>
<feature type="compositionally biased region" description="Pro residues" evidence="1">
    <location>
        <begin position="135"/>
        <end position="202"/>
    </location>
</feature>
<feature type="region of interest" description="Disordered" evidence="1">
    <location>
        <begin position="1"/>
        <end position="21"/>
    </location>
</feature>
<keyword evidence="2" id="KW-0812">Transmembrane</keyword>
<keyword evidence="2" id="KW-0472">Membrane</keyword>
<evidence type="ECO:0000256" key="1">
    <source>
        <dbReference type="SAM" id="MobiDB-lite"/>
    </source>
</evidence>
<dbReference type="InterPro" id="IPR010994">
    <property type="entry name" value="RuvA_2-like"/>
</dbReference>
<accession>A0ABQ4JJQ2</accession>
<sequence length="316" mass="32732">MSSAPDPGRPSWGQPPVGQPQPPAASFKWRLMHSWWLLLPVLGMSCLGGLGFLYVGLRARRPAWWIAGIGYLLVGWTAFILAGESDPDAPLGDWMAGLVLVVWLTSIVHAAMINSSWLRWRAGYRPWYAQQPAPGGPGYPPGTLAPPPGASPPAPPFGASPPAPPFPGVGPAAPPFPGVGPAAPPFPGAGPAAPPAHPPTGFPPAGSTSDYFGSGPVAAPVPIGGEPRRLDVAAAPLDVNAARPEEFAALPGLDPQRVRQALAERDRRGGFGSVSEFVAAAGLAPHEYARLRDNLVCSPPVRPASGLPPQGRVLDV</sequence>
<proteinExistence type="predicted"/>
<dbReference type="Pfam" id="PF12836">
    <property type="entry name" value="HHH_3"/>
    <property type="match status" value="1"/>
</dbReference>
<reference evidence="3 4" key="1">
    <citation type="submission" date="2021-01" db="EMBL/GenBank/DDBJ databases">
        <title>Whole genome shotgun sequence of Verrucosispora qiuiae NBRC 106684.</title>
        <authorList>
            <person name="Komaki H."/>
            <person name="Tamura T."/>
        </authorList>
    </citation>
    <scope>NUCLEOTIDE SEQUENCE [LARGE SCALE GENOMIC DNA]</scope>
    <source>
        <strain evidence="3 4">NBRC 106684</strain>
    </source>
</reference>
<dbReference type="Proteomes" id="UP000653076">
    <property type="component" value="Unassembled WGS sequence"/>
</dbReference>
<dbReference type="EMBL" id="BOPC01000083">
    <property type="protein sequence ID" value="GIJ29754.1"/>
    <property type="molecule type" value="Genomic_DNA"/>
</dbReference>
<name>A0ABQ4JJQ2_9ACTN</name>
<organism evidence="3 4">
    <name type="scientific">Micromonospora qiuiae</name>
    <dbReference type="NCBI Taxonomy" id="502268"/>
    <lineage>
        <taxon>Bacteria</taxon>
        <taxon>Bacillati</taxon>
        <taxon>Actinomycetota</taxon>
        <taxon>Actinomycetes</taxon>
        <taxon>Micromonosporales</taxon>
        <taxon>Micromonosporaceae</taxon>
        <taxon>Micromonospora</taxon>
    </lineage>
</organism>
<dbReference type="RefSeq" id="WP_204037211.1">
    <property type="nucleotide sequence ID" value="NZ_BOPC01000083.1"/>
</dbReference>
<dbReference type="SUPFAM" id="SSF47781">
    <property type="entry name" value="RuvA domain 2-like"/>
    <property type="match status" value="1"/>
</dbReference>
<evidence type="ECO:0000313" key="3">
    <source>
        <dbReference type="EMBL" id="GIJ29754.1"/>
    </source>
</evidence>
<dbReference type="Gene3D" id="1.10.150.320">
    <property type="entry name" value="Photosystem II 12 kDa extrinsic protein"/>
    <property type="match status" value="1"/>
</dbReference>
<keyword evidence="2" id="KW-1133">Transmembrane helix</keyword>
<feature type="transmembrane region" description="Helical" evidence="2">
    <location>
        <begin position="64"/>
        <end position="82"/>
    </location>
</feature>
<evidence type="ECO:0008006" key="5">
    <source>
        <dbReference type="Google" id="ProtNLM"/>
    </source>
</evidence>
<feature type="transmembrane region" description="Helical" evidence="2">
    <location>
        <begin position="94"/>
        <end position="113"/>
    </location>
</feature>
<comment type="caution">
    <text evidence="3">The sequence shown here is derived from an EMBL/GenBank/DDBJ whole genome shotgun (WGS) entry which is preliminary data.</text>
</comment>
<evidence type="ECO:0000256" key="2">
    <source>
        <dbReference type="SAM" id="Phobius"/>
    </source>
</evidence>